<sequence>MRGKLIRVGQWEKTVRAPSCAVARATLVEACVTATRAGKALSATPRKMSVSIVASAAHASTASAFAMRDGLGRNAKRSDDDTLSNYRVQAKGVSKWSKGRESNWSKGRESNWGKPVWIPVVAVTVSVSSVNASVGQGGRATIAQILWEKWPLVHLAATATASSTLTPENACASLHGQGTTAPRVSVVAVLNQDFRVLSSPLLVSAEL</sequence>
<proteinExistence type="predicted"/>
<organism evidence="1">
    <name type="scientific">Cyprideis torosa</name>
    <dbReference type="NCBI Taxonomy" id="163714"/>
    <lineage>
        <taxon>Eukaryota</taxon>
        <taxon>Metazoa</taxon>
        <taxon>Ecdysozoa</taxon>
        <taxon>Arthropoda</taxon>
        <taxon>Crustacea</taxon>
        <taxon>Oligostraca</taxon>
        <taxon>Ostracoda</taxon>
        <taxon>Podocopa</taxon>
        <taxon>Podocopida</taxon>
        <taxon>Cytherocopina</taxon>
        <taxon>Cytheroidea</taxon>
        <taxon>Cytherideidae</taxon>
        <taxon>Cyprideis</taxon>
    </lineage>
</organism>
<dbReference type="AlphaFoldDB" id="A0A7R8W7T8"/>
<reference evidence="1" key="1">
    <citation type="submission" date="2020-11" db="EMBL/GenBank/DDBJ databases">
        <authorList>
            <person name="Tran Van P."/>
        </authorList>
    </citation>
    <scope>NUCLEOTIDE SEQUENCE</scope>
</reference>
<dbReference type="EMBL" id="OB660858">
    <property type="protein sequence ID" value="CAD7226551.1"/>
    <property type="molecule type" value="Genomic_DNA"/>
</dbReference>
<protein>
    <submittedName>
        <fullName evidence="1">Uncharacterized protein</fullName>
    </submittedName>
</protein>
<evidence type="ECO:0000313" key="1">
    <source>
        <dbReference type="EMBL" id="CAD7226551.1"/>
    </source>
</evidence>
<name>A0A7R8W7T8_9CRUS</name>
<gene>
    <name evidence="1" type="ORF">CTOB1V02_LOCUS4469</name>
</gene>
<accession>A0A7R8W7T8</accession>